<evidence type="ECO:0000256" key="1">
    <source>
        <dbReference type="ARBA" id="ARBA00004167"/>
    </source>
</evidence>
<feature type="region of interest" description="Disordered" evidence="5">
    <location>
        <begin position="65"/>
        <end position="130"/>
    </location>
</feature>
<feature type="region of interest" description="Disordered" evidence="5">
    <location>
        <begin position="150"/>
        <end position="249"/>
    </location>
</feature>
<dbReference type="GO" id="GO:0055085">
    <property type="term" value="P:transmembrane transport"/>
    <property type="evidence" value="ECO:0007669"/>
    <property type="project" value="InterPro"/>
</dbReference>
<evidence type="ECO:0000256" key="6">
    <source>
        <dbReference type="SAM" id="Phobius"/>
    </source>
</evidence>
<protein>
    <submittedName>
        <fullName evidence="8">TonB family protein</fullName>
    </submittedName>
</protein>
<dbReference type="EMBL" id="CP001349">
    <property type="protein sequence ID" value="ACL56396.1"/>
    <property type="molecule type" value="Genomic_DNA"/>
</dbReference>
<evidence type="ECO:0000259" key="7">
    <source>
        <dbReference type="PROSITE" id="PS52015"/>
    </source>
</evidence>
<feature type="compositionally biased region" description="Low complexity" evidence="5">
    <location>
        <begin position="226"/>
        <end position="249"/>
    </location>
</feature>
<organism evidence="8 9">
    <name type="scientific">Methylobacterium nodulans (strain LMG 21967 / CNCM I-2342 / ORS 2060)</name>
    <dbReference type="NCBI Taxonomy" id="460265"/>
    <lineage>
        <taxon>Bacteria</taxon>
        <taxon>Pseudomonadati</taxon>
        <taxon>Pseudomonadota</taxon>
        <taxon>Alphaproteobacteria</taxon>
        <taxon>Hyphomicrobiales</taxon>
        <taxon>Methylobacteriaceae</taxon>
        <taxon>Methylobacterium</taxon>
    </lineage>
</organism>
<accession>B8IM52</accession>
<dbReference type="eggNOG" id="COG0810">
    <property type="taxonomic scope" value="Bacteria"/>
</dbReference>
<name>B8IM52_METNO</name>
<dbReference type="HOGENOM" id="CLU_784846_0_0_5"/>
<evidence type="ECO:0000256" key="2">
    <source>
        <dbReference type="ARBA" id="ARBA00022692"/>
    </source>
</evidence>
<dbReference type="Proteomes" id="UP000008207">
    <property type="component" value="Chromosome"/>
</dbReference>
<dbReference type="InterPro" id="IPR006260">
    <property type="entry name" value="TonB/TolA_C"/>
</dbReference>
<gene>
    <name evidence="8" type="ordered locus">Mnod_1397</name>
</gene>
<proteinExistence type="predicted"/>
<evidence type="ECO:0000313" key="9">
    <source>
        <dbReference type="Proteomes" id="UP000008207"/>
    </source>
</evidence>
<dbReference type="STRING" id="460265.Mnod_1397"/>
<dbReference type="KEGG" id="mno:Mnod_1397"/>
<dbReference type="PROSITE" id="PS52015">
    <property type="entry name" value="TONB_CTD"/>
    <property type="match status" value="1"/>
</dbReference>
<dbReference type="OrthoDB" id="8005137at2"/>
<evidence type="ECO:0000313" key="8">
    <source>
        <dbReference type="EMBL" id="ACL56396.1"/>
    </source>
</evidence>
<keyword evidence="4 6" id="KW-0472">Membrane</keyword>
<evidence type="ECO:0000256" key="4">
    <source>
        <dbReference type="ARBA" id="ARBA00023136"/>
    </source>
</evidence>
<evidence type="ECO:0000256" key="3">
    <source>
        <dbReference type="ARBA" id="ARBA00022989"/>
    </source>
</evidence>
<keyword evidence="3 6" id="KW-1133">Transmembrane helix</keyword>
<dbReference type="GO" id="GO:0016020">
    <property type="term" value="C:membrane"/>
    <property type="evidence" value="ECO:0007669"/>
    <property type="project" value="UniProtKB-SubCell"/>
</dbReference>
<sequence length="335" mass="34494">MTPRATLQGPDQPGPGLALAFLVAFALHVGAIGAITLWRSAPPTSGENEITIDLAPSLEAIEVPNDANDTISTPPPAELPAEQKTAEPPAETRMADTPPDLPEVKPQESPVETPQPMTEAVPPEAVEPKPAEAVQAVELPPEDQVITSTNEAAPLAPPPPAVVARPVEEPKPEPKPVLKPVEKPKPKPVEQVRKPPPPKPVREATREAVKPRAAERSTEPARQRRAAATASRANAGGSAAAPSANPNALRAWGQQISGAIRARVRSPGAGGGTVTIRFTVARSGRVMSASLISSSGNSSLDAAALAAAAPGSSLPPAPADVTVAQQSFSVPLAFR</sequence>
<reference evidence="8 9" key="1">
    <citation type="submission" date="2009-01" db="EMBL/GenBank/DDBJ databases">
        <title>Complete sequence of chromosome of Methylobacterium nodulans ORS 2060.</title>
        <authorList>
            <consortium name="US DOE Joint Genome Institute"/>
            <person name="Lucas S."/>
            <person name="Copeland A."/>
            <person name="Lapidus A."/>
            <person name="Glavina del Rio T."/>
            <person name="Dalin E."/>
            <person name="Tice H."/>
            <person name="Bruce D."/>
            <person name="Goodwin L."/>
            <person name="Pitluck S."/>
            <person name="Sims D."/>
            <person name="Brettin T."/>
            <person name="Detter J.C."/>
            <person name="Han C."/>
            <person name="Larimer F."/>
            <person name="Land M."/>
            <person name="Hauser L."/>
            <person name="Kyrpides N."/>
            <person name="Ivanova N."/>
            <person name="Marx C.J."/>
            <person name="Richardson P."/>
        </authorList>
    </citation>
    <scope>NUCLEOTIDE SEQUENCE [LARGE SCALE GENOMIC DNA]</scope>
    <source>
        <strain evidence="9">LMG 21967 / CNCM I-2342 / ORS 2060</strain>
    </source>
</reference>
<dbReference type="InterPro" id="IPR037682">
    <property type="entry name" value="TonB_C"/>
</dbReference>
<dbReference type="AlphaFoldDB" id="B8IM52"/>
<evidence type="ECO:0000256" key="5">
    <source>
        <dbReference type="SAM" id="MobiDB-lite"/>
    </source>
</evidence>
<dbReference type="Pfam" id="PF03544">
    <property type="entry name" value="TonB_C"/>
    <property type="match status" value="1"/>
</dbReference>
<feature type="compositionally biased region" description="Basic and acidic residues" evidence="5">
    <location>
        <begin position="200"/>
        <end position="222"/>
    </location>
</feature>
<keyword evidence="2 6" id="KW-0812">Transmembrane</keyword>
<feature type="domain" description="TonB C-terminal" evidence="7">
    <location>
        <begin position="246"/>
        <end position="335"/>
    </location>
</feature>
<comment type="subcellular location">
    <subcellularLocation>
        <location evidence="1">Membrane</location>
        <topology evidence="1">Single-pass membrane protein</topology>
    </subcellularLocation>
</comment>
<dbReference type="NCBIfam" id="TIGR01352">
    <property type="entry name" value="tonB_Cterm"/>
    <property type="match status" value="1"/>
</dbReference>
<dbReference type="Gene3D" id="3.30.1150.10">
    <property type="match status" value="1"/>
</dbReference>
<feature type="transmembrane region" description="Helical" evidence="6">
    <location>
        <begin position="17"/>
        <end position="38"/>
    </location>
</feature>
<dbReference type="RefSeq" id="WP_015928092.1">
    <property type="nucleotide sequence ID" value="NC_011894.1"/>
</dbReference>
<dbReference type="SUPFAM" id="SSF74653">
    <property type="entry name" value="TolA/TonB C-terminal domain"/>
    <property type="match status" value="1"/>
</dbReference>
<keyword evidence="9" id="KW-1185">Reference proteome</keyword>
<feature type="compositionally biased region" description="Basic and acidic residues" evidence="5">
    <location>
        <begin position="166"/>
        <end position="193"/>
    </location>
</feature>